<reference evidence="1 2" key="1">
    <citation type="submission" date="2021-01" db="EMBL/GenBank/DDBJ databases">
        <title>Whole genome shotgun sequence of Planobispora siamensis NBRC 107568.</title>
        <authorList>
            <person name="Komaki H."/>
            <person name="Tamura T."/>
        </authorList>
    </citation>
    <scope>NUCLEOTIDE SEQUENCE [LARGE SCALE GENOMIC DNA]</scope>
    <source>
        <strain evidence="1 2">NBRC 107568</strain>
    </source>
</reference>
<evidence type="ECO:0000313" key="1">
    <source>
        <dbReference type="EMBL" id="GIH97468.1"/>
    </source>
</evidence>
<dbReference type="AlphaFoldDB" id="A0A8J3SXR8"/>
<organism evidence="1 2">
    <name type="scientific">Planobispora siamensis</name>
    <dbReference type="NCBI Taxonomy" id="936338"/>
    <lineage>
        <taxon>Bacteria</taxon>
        <taxon>Bacillati</taxon>
        <taxon>Actinomycetota</taxon>
        <taxon>Actinomycetes</taxon>
        <taxon>Streptosporangiales</taxon>
        <taxon>Streptosporangiaceae</taxon>
        <taxon>Planobispora</taxon>
    </lineage>
</organism>
<dbReference type="EMBL" id="BOOJ01000085">
    <property type="protein sequence ID" value="GIH97468.1"/>
    <property type="molecule type" value="Genomic_DNA"/>
</dbReference>
<comment type="caution">
    <text evidence="1">The sequence shown here is derived from an EMBL/GenBank/DDBJ whole genome shotgun (WGS) entry which is preliminary data.</text>
</comment>
<name>A0A8J3SXR8_9ACTN</name>
<protein>
    <submittedName>
        <fullName evidence="1">Uncharacterized protein</fullName>
    </submittedName>
</protein>
<accession>A0A8J3SXR8</accession>
<dbReference type="Proteomes" id="UP000619788">
    <property type="component" value="Unassembled WGS sequence"/>
</dbReference>
<sequence length="41" mass="4518">MISIEPIQEISGVTVSRKESYGQIVVFKDIAGNRWDLLGPA</sequence>
<gene>
    <name evidence="1" type="ORF">Psi01_80980</name>
</gene>
<keyword evidence="2" id="KW-1185">Reference proteome</keyword>
<evidence type="ECO:0000313" key="2">
    <source>
        <dbReference type="Proteomes" id="UP000619788"/>
    </source>
</evidence>
<proteinExistence type="predicted"/>